<feature type="compositionally biased region" description="Acidic residues" evidence="3">
    <location>
        <begin position="318"/>
        <end position="342"/>
    </location>
</feature>
<dbReference type="GO" id="GO:0008540">
    <property type="term" value="C:proteasome regulatory particle, base subcomplex"/>
    <property type="evidence" value="ECO:0007669"/>
    <property type="project" value="TreeGrafter"/>
</dbReference>
<dbReference type="SUPFAM" id="SSF53300">
    <property type="entry name" value="vWA-like"/>
    <property type="match status" value="1"/>
</dbReference>
<dbReference type="SMART" id="SM00726">
    <property type="entry name" value="UIM"/>
    <property type="match status" value="3"/>
</dbReference>
<feature type="compositionally biased region" description="Gly residues" evidence="3">
    <location>
        <begin position="195"/>
        <end position="211"/>
    </location>
</feature>
<reference evidence="5" key="1">
    <citation type="submission" date="2013-07" db="EMBL/GenBank/DDBJ databases">
        <title>The Genome Sequence of Cryptococcus dejecticola CBS10117.</title>
        <authorList>
            <consortium name="The Broad Institute Genome Sequencing Platform"/>
            <person name="Cuomo C."/>
            <person name="Litvintseva A."/>
            <person name="Chen Y."/>
            <person name="Heitman J."/>
            <person name="Sun S."/>
            <person name="Springer D."/>
            <person name="Dromer F."/>
            <person name="Young S.K."/>
            <person name="Zeng Q."/>
            <person name="Gargeya S."/>
            <person name="Fitzgerald M."/>
            <person name="Abouelleil A."/>
            <person name="Alvarado L."/>
            <person name="Berlin A.M."/>
            <person name="Chapman S.B."/>
            <person name="Dewar J."/>
            <person name="Goldberg J."/>
            <person name="Griggs A."/>
            <person name="Gujja S."/>
            <person name="Hansen M."/>
            <person name="Howarth C."/>
            <person name="Imamovic A."/>
            <person name="Larimer J."/>
            <person name="McCowan C."/>
            <person name="Murphy C."/>
            <person name="Pearson M."/>
            <person name="Priest M."/>
            <person name="Roberts A."/>
            <person name="Saif S."/>
            <person name="Shea T."/>
            <person name="Sykes S."/>
            <person name="Wortman J."/>
            <person name="Nusbaum C."/>
            <person name="Birren B."/>
        </authorList>
    </citation>
    <scope>NUCLEOTIDE SEQUENCE [LARGE SCALE GENOMIC DNA]</scope>
    <source>
        <strain evidence="5">CBS 10117</strain>
    </source>
</reference>
<feature type="compositionally biased region" description="Polar residues" evidence="3">
    <location>
        <begin position="291"/>
        <end position="300"/>
    </location>
</feature>
<dbReference type="SMART" id="SM00327">
    <property type="entry name" value="VWA"/>
    <property type="match status" value="1"/>
</dbReference>
<dbReference type="Pfam" id="PF02809">
    <property type="entry name" value="UIM"/>
    <property type="match status" value="3"/>
</dbReference>
<dbReference type="OrthoDB" id="1731724at2759"/>
<dbReference type="InterPro" id="IPR002035">
    <property type="entry name" value="VWF_A"/>
</dbReference>
<dbReference type="GO" id="GO:0005634">
    <property type="term" value="C:nucleus"/>
    <property type="evidence" value="ECO:0007669"/>
    <property type="project" value="TreeGrafter"/>
</dbReference>
<keyword evidence="2 5" id="KW-0647">Proteasome</keyword>
<feature type="compositionally biased region" description="Low complexity" evidence="3">
    <location>
        <begin position="306"/>
        <end position="317"/>
    </location>
</feature>
<feature type="compositionally biased region" description="Acidic residues" evidence="3">
    <location>
        <begin position="356"/>
        <end position="369"/>
    </location>
</feature>
<proteinExistence type="inferred from homology"/>
<feature type="domain" description="VWFA" evidence="4">
    <location>
        <begin position="5"/>
        <end position="188"/>
    </location>
</feature>
<dbReference type="PANTHER" id="PTHR10223:SF0">
    <property type="entry name" value="26S PROTEASOME NON-ATPASE REGULATORY SUBUNIT 4"/>
    <property type="match status" value="1"/>
</dbReference>
<dbReference type="PROSITE" id="PS50330">
    <property type="entry name" value="UIM"/>
    <property type="match status" value="2"/>
</dbReference>
<name>A0A1A6AE44_9TREE</name>
<dbReference type="PROSITE" id="PS50234">
    <property type="entry name" value="VWFA"/>
    <property type="match status" value="1"/>
</dbReference>
<comment type="similarity">
    <text evidence="1">Belongs to the proteasome subunit S5A family.</text>
</comment>
<evidence type="ECO:0000313" key="5">
    <source>
        <dbReference type="EMBL" id="OBR88314.1"/>
    </source>
</evidence>
<dbReference type="EMBL" id="CP144530">
    <property type="protein sequence ID" value="WWC57593.1"/>
    <property type="molecule type" value="Genomic_DNA"/>
</dbReference>
<sequence length="394" mass="41112">MPLESCMLVLDNSEYMRNGDYAPTRFQAQAEAVSTVFTAKTDSNPESAVGLMTMAGKSPSLLVTPTNDLGKLLSSLSKVQISGTSSLSTSISIAQLSLKHRENKNQRQRIVVFIGSPIEESKESLNKLGKKLRKNNVVIDLITFGEEGRENDDKLGGLIEGVGGDESHLVSIPPGPQFLSDVILSSPILFDGDGAIPGGSGSGGGGEGAFGISGEDGIDPNMDPELAMAIRMSLQEAEQAAARANPNPPATSSSTEQPAASSSTNPTSASASAPAESASTSGSATLLPSSMTQPLSNANDNDIPMAAGDAKPAPGAGADEENVVDDVLAEEADENEEEDEDEQLRRAMALSRGDDVDMLEDDGEDEEDDEAAIARAIAMSLEEAKEEENKEPKS</sequence>
<dbReference type="GO" id="GO:0043161">
    <property type="term" value="P:proteasome-mediated ubiquitin-dependent protein catabolic process"/>
    <property type="evidence" value="ECO:0007669"/>
    <property type="project" value="TreeGrafter"/>
</dbReference>
<evidence type="ECO:0000259" key="4">
    <source>
        <dbReference type="PROSITE" id="PS50234"/>
    </source>
</evidence>
<dbReference type="Gene3D" id="3.40.50.410">
    <property type="entry name" value="von Willebrand factor, type A domain"/>
    <property type="match status" value="1"/>
</dbReference>
<dbReference type="VEuPathDB" id="FungiDB:I303_00125"/>
<dbReference type="KEGG" id="kdj:28963824"/>
<organism evidence="5">
    <name type="scientific">Kwoniella dejecticola CBS 10117</name>
    <dbReference type="NCBI Taxonomy" id="1296121"/>
    <lineage>
        <taxon>Eukaryota</taxon>
        <taxon>Fungi</taxon>
        <taxon>Dikarya</taxon>
        <taxon>Basidiomycota</taxon>
        <taxon>Agaricomycotina</taxon>
        <taxon>Tremellomycetes</taxon>
        <taxon>Tremellales</taxon>
        <taxon>Cryptococcaceae</taxon>
        <taxon>Kwoniella</taxon>
    </lineage>
</organism>
<dbReference type="Pfam" id="PF13519">
    <property type="entry name" value="VWA_2"/>
    <property type="match status" value="1"/>
</dbReference>
<evidence type="ECO:0000256" key="1">
    <source>
        <dbReference type="ARBA" id="ARBA00005574"/>
    </source>
</evidence>
<dbReference type="AlphaFoldDB" id="A0A1A6AE44"/>
<evidence type="ECO:0000313" key="7">
    <source>
        <dbReference type="Proteomes" id="UP000078595"/>
    </source>
</evidence>
<keyword evidence="7" id="KW-1185">Reference proteome</keyword>
<dbReference type="RefSeq" id="XP_018266156.1">
    <property type="nucleotide sequence ID" value="XM_018403502.1"/>
</dbReference>
<reference evidence="6" key="2">
    <citation type="submission" date="2013-07" db="EMBL/GenBank/DDBJ databases">
        <authorList>
            <consortium name="The Broad Institute Genome Sequencing Platform"/>
            <person name="Cuomo C."/>
            <person name="Litvintseva A."/>
            <person name="Chen Y."/>
            <person name="Heitman J."/>
            <person name="Sun S."/>
            <person name="Springer D."/>
            <person name="Dromer F."/>
            <person name="Young S.K."/>
            <person name="Zeng Q."/>
            <person name="Gargeya S."/>
            <person name="Fitzgerald M."/>
            <person name="Abouelleil A."/>
            <person name="Alvarado L."/>
            <person name="Berlin A.M."/>
            <person name="Chapman S.B."/>
            <person name="Dewar J."/>
            <person name="Goldberg J."/>
            <person name="Griggs A."/>
            <person name="Gujja S."/>
            <person name="Hansen M."/>
            <person name="Howarth C."/>
            <person name="Imamovic A."/>
            <person name="Larimer J."/>
            <person name="McCowan C."/>
            <person name="Murphy C."/>
            <person name="Pearson M."/>
            <person name="Priest M."/>
            <person name="Roberts A."/>
            <person name="Saif S."/>
            <person name="Shea T."/>
            <person name="Sykes S."/>
            <person name="Wortman J."/>
            <person name="Nusbaum C."/>
            <person name="Birren B."/>
        </authorList>
    </citation>
    <scope>NUCLEOTIDE SEQUENCE</scope>
    <source>
        <strain evidence="6">CBS 10117</strain>
    </source>
</reference>
<feature type="region of interest" description="Disordered" evidence="3">
    <location>
        <begin position="194"/>
        <end position="223"/>
    </location>
</feature>
<feature type="compositionally biased region" description="Low complexity" evidence="3">
    <location>
        <begin position="236"/>
        <end position="290"/>
    </location>
</feature>
<dbReference type="Gene3D" id="1.10.287.3990">
    <property type="match status" value="1"/>
</dbReference>
<evidence type="ECO:0000313" key="6">
    <source>
        <dbReference type="EMBL" id="WWC57593.1"/>
    </source>
</evidence>
<protein>
    <submittedName>
        <fullName evidence="5">26S proteasome regulatory subunit N10</fullName>
    </submittedName>
</protein>
<reference evidence="6" key="3">
    <citation type="submission" date="2024-02" db="EMBL/GenBank/DDBJ databases">
        <title>Comparative genomics of Cryptococcus and Kwoniella reveals pathogenesis evolution and contrasting modes of karyotype evolution via chromosome fusion or intercentromeric recombination.</title>
        <authorList>
            <person name="Coelho M.A."/>
            <person name="David-Palma M."/>
            <person name="Shea T."/>
            <person name="Bowers K."/>
            <person name="McGinley-Smith S."/>
            <person name="Mohammad A.W."/>
            <person name="Gnirke A."/>
            <person name="Yurkov A.M."/>
            <person name="Nowrousian M."/>
            <person name="Sun S."/>
            <person name="Cuomo C.A."/>
            <person name="Heitman J."/>
        </authorList>
    </citation>
    <scope>NUCLEOTIDE SEQUENCE</scope>
    <source>
        <strain evidence="6">CBS 10117</strain>
    </source>
</reference>
<gene>
    <name evidence="5" type="ORF">I303_00125</name>
    <name evidence="6" type="ORF">I303_100125</name>
</gene>
<dbReference type="GO" id="GO:0005829">
    <property type="term" value="C:cytosol"/>
    <property type="evidence" value="ECO:0007669"/>
    <property type="project" value="TreeGrafter"/>
</dbReference>
<dbReference type="PANTHER" id="PTHR10223">
    <property type="entry name" value="26S PROTEASOME NON-ATPASE REGULATORY SUBUNIT 4"/>
    <property type="match status" value="1"/>
</dbReference>
<dbReference type="Proteomes" id="UP000078595">
    <property type="component" value="Chromosome 1"/>
</dbReference>
<dbReference type="EMBL" id="KI894027">
    <property type="protein sequence ID" value="OBR88314.1"/>
    <property type="molecule type" value="Genomic_DNA"/>
</dbReference>
<evidence type="ECO:0000256" key="2">
    <source>
        <dbReference type="ARBA" id="ARBA00022942"/>
    </source>
</evidence>
<feature type="region of interest" description="Disordered" evidence="3">
    <location>
        <begin position="236"/>
        <end position="369"/>
    </location>
</feature>
<evidence type="ECO:0000256" key="3">
    <source>
        <dbReference type="SAM" id="MobiDB-lite"/>
    </source>
</evidence>
<dbReference type="InterPro" id="IPR027040">
    <property type="entry name" value="PSMD4"/>
</dbReference>
<accession>A0A1A6AE44</accession>
<dbReference type="GO" id="GO:0036435">
    <property type="term" value="F:K48-linked polyubiquitin modification-dependent protein binding"/>
    <property type="evidence" value="ECO:0007669"/>
    <property type="project" value="UniProtKB-ARBA"/>
</dbReference>
<dbReference type="InterPro" id="IPR003903">
    <property type="entry name" value="UIM_dom"/>
</dbReference>
<dbReference type="FunFam" id="3.40.50.410:FF:000005">
    <property type="entry name" value="26S proteasome non-ATPase regulatory subunit 4"/>
    <property type="match status" value="1"/>
</dbReference>
<dbReference type="GeneID" id="28963824"/>
<dbReference type="InterPro" id="IPR036465">
    <property type="entry name" value="vWFA_dom_sf"/>
</dbReference>
<dbReference type="STRING" id="1296121.A0A1A6AE44"/>